<dbReference type="AlphaFoldDB" id="A0A4R7I311"/>
<dbReference type="InterPro" id="IPR019079">
    <property type="entry name" value="Capsule_synth_CapA"/>
</dbReference>
<protein>
    <submittedName>
        <fullName evidence="3">Poly-gamma-glutamate synthesis protein (Capsule biosynthesis protein)</fullName>
    </submittedName>
</protein>
<dbReference type="EMBL" id="SOAU01000001">
    <property type="protein sequence ID" value="TDT18017.1"/>
    <property type="molecule type" value="Genomic_DNA"/>
</dbReference>
<dbReference type="CDD" id="cd07381">
    <property type="entry name" value="MPP_CapA"/>
    <property type="match status" value="1"/>
</dbReference>
<evidence type="ECO:0000259" key="2">
    <source>
        <dbReference type="SMART" id="SM00854"/>
    </source>
</evidence>
<dbReference type="PANTHER" id="PTHR33393">
    <property type="entry name" value="POLYGLUTAMINE SYNTHESIS ACCESSORY PROTEIN RV0574C-RELATED"/>
    <property type="match status" value="1"/>
</dbReference>
<evidence type="ECO:0000256" key="1">
    <source>
        <dbReference type="ARBA" id="ARBA00005662"/>
    </source>
</evidence>
<dbReference type="Proteomes" id="UP000294558">
    <property type="component" value="Unassembled WGS sequence"/>
</dbReference>
<dbReference type="PANTHER" id="PTHR33393:SF13">
    <property type="entry name" value="PGA BIOSYNTHESIS PROTEIN CAPA"/>
    <property type="match status" value="1"/>
</dbReference>
<dbReference type="SUPFAM" id="SSF56300">
    <property type="entry name" value="Metallo-dependent phosphatases"/>
    <property type="match status" value="1"/>
</dbReference>
<evidence type="ECO:0000313" key="4">
    <source>
        <dbReference type="Proteomes" id="UP000294558"/>
    </source>
</evidence>
<dbReference type="SMART" id="SM00854">
    <property type="entry name" value="PGA_cap"/>
    <property type="match status" value="1"/>
</dbReference>
<keyword evidence="4" id="KW-1185">Reference proteome</keyword>
<reference evidence="3" key="1">
    <citation type="submission" date="2019-03" db="EMBL/GenBank/DDBJ databases">
        <title>Sequencing the genomes of 1000 actinobacteria strains.</title>
        <authorList>
            <person name="Klenk H.-P."/>
        </authorList>
    </citation>
    <scope>NUCLEOTIDE SEQUENCE [LARGE SCALE GENOMIC DNA]</scope>
    <source>
        <strain evidence="3">DSM 18936</strain>
    </source>
</reference>
<evidence type="ECO:0000313" key="3">
    <source>
        <dbReference type="EMBL" id="TDT18017.1"/>
    </source>
</evidence>
<gene>
    <name evidence="3" type="ORF">BDK89_3631</name>
</gene>
<comment type="caution">
    <text evidence="3">The sequence shown here is derived from an EMBL/GenBank/DDBJ whole genome shotgun (WGS) entry which is preliminary data.</text>
</comment>
<accession>A0A4R7I311</accession>
<dbReference type="InterPro" id="IPR052169">
    <property type="entry name" value="CW_Biosynth-Accessory"/>
</dbReference>
<comment type="similarity">
    <text evidence="1">Belongs to the CapA family.</text>
</comment>
<organism evidence="3 4">
    <name type="scientific">Ilumatobacter fluminis</name>
    <dbReference type="NCBI Taxonomy" id="467091"/>
    <lineage>
        <taxon>Bacteria</taxon>
        <taxon>Bacillati</taxon>
        <taxon>Actinomycetota</taxon>
        <taxon>Acidimicrobiia</taxon>
        <taxon>Acidimicrobiales</taxon>
        <taxon>Ilumatobacteraceae</taxon>
        <taxon>Ilumatobacter</taxon>
    </lineage>
</organism>
<proteinExistence type="inferred from homology"/>
<dbReference type="Pfam" id="PF09587">
    <property type="entry name" value="PGA_cap"/>
    <property type="match status" value="1"/>
</dbReference>
<dbReference type="InterPro" id="IPR029052">
    <property type="entry name" value="Metallo-depent_PP-like"/>
</dbReference>
<dbReference type="Gene3D" id="3.60.21.10">
    <property type="match status" value="1"/>
</dbReference>
<sequence>MAFSGDTLPHSPLWRQAERNAAAADAAGFDFDPMMLELAPLLDDIDVAMCHLETPIAPEGEELSTMPRYGVPPEVIGMLAAAGWDRCSTASNHTIDRGFEGIVRTVDTFDAYGLGQVGMARTPDEIEPRVFEANGVAITHLSYTWSYNGLRLPEGDDWQSALIDPDRILADSLIARSLGAEVVVVSLHWGAEGVHEPTSYQREVADRLTAPGIIDLIVGHHAHVVQPIEQVNGTWVMYGLGNILSNLPTSHRWPAASQDAAVVTVDVDVSPDGVTVARPVVHPTWVDKDAGWIVRLVQDELARDDIGAGQRGRLEDSLRRTTSVLGEYLAEDTES</sequence>
<name>A0A4R7I311_9ACTN</name>
<feature type="domain" description="Capsule synthesis protein CapA" evidence="2">
    <location>
        <begin position="1"/>
        <end position="247"/>
    </location>
</feature>
<dbReference type="RefSeq" id="WP_243839262.1">
    <property type="nucleotide sequence ID" value="NZ_SOAU01000001.1"/>
</dbReference>